<dbReference type="AlphaFoldDB" id="E8V4H0"/>
<dbReference type="EMBL" id="CP002467">
    <property type="protein sequence ID" value="ADV84794.1"/>
    <property type="molecule type" value="Genomic_DNA"/>
</dbReference>
<dbReference type="STRING" id="401053.AciPR4_4045"/>
<dbReference type="InterPro" id="IPR021776">
    <property type="entry name" value="ActD"/>
</dbReference>
<evidence type="ECO:0000313" key="2">
    <source>
        <dbReference type="EMBL" id="ADV84794.1"/>
    </source>
</evidence>
<name>E8V4H0_TERSS</name>
<dbReference type="PANTHER" id="PTHR40394">
    <property type="entry name" value="LIPOPROTEIN-RELATED"/>
    <property type="match status" value="1"/>
</dbReference>
<keyword evidence="3" id="KW-1185">Reference proteome</keyword>
<feature type="transmembrane region" description="Helical" evidence="1">
    <location>
        <begin position="106"/>
        <end position="125"/>
    </location>
</feature>
<protein>
    <submittedName>
        <fullName evidence="2">Transmembrane prediction</fullName>
    </submittedName>
</protein>
<dbReference type="Pfam" id="PF11821">
    <property type="entry name" value="ActD"/>
    <property type="match status" value="1"/>
</dbReference>
<dbReference type="HOGENOM" id="CLU_094965_0_0_0"/>
<evidence type="ECO:0000313" key="3">
    <source>
        <dbReference type="Proteomes" id="UP000006844"/>
    </source>
</evidence>
<reference evidence="2 3" key="1">
    <citation type="journal article" date="2012" name="Stand. Genomic Sci.">
        <title>Complete genome sequence of Terriglobus saanensis type strain SP1PR4(T), an Acidobacteria from tundra soil.</title>
        <authorList>
            <person name="Rawat S.R."/>
            <person name="Mannisto M.K."/>
            <person name="Starovoytov V."/>
            <person name="Goodwin L."/>
            <person name="Nolan M."/>
            <person name="Hauser L."/>
            <person name="Land M."/>
            <person name="Davenport K.W."/>
            <person name="Woyke T."/>
            <person name="Haggblom M.M."/>
        </authorList>
    </citation>
    <scope>NUCLEOTIDE SEQUENCE</scope>
    <source>
        <strain evidence="3">ATCC BAA-1853 / DSM 23119 / SP1PR4</strain>
    </source>
</reference>
<dbReference type="eggNOG" id="COG2010">
    <property type="taxonomic scope" value="Bacteria"/>
</dbReference>
<dbReference type="PANTHER" id="PTHR40394:SF2">
    <property type="entry name" value="QUINOL:CYTOCHROME C OXIDOREDUCTASE MEMBRANE PROTEIN"/>
    <property type="match status" value="1"/>
</dbReference>
<keyword evidence="1" id="KW-1133">Transmembrane helix</keyword>
<organism evidence="2 3">
    <name type="scientific">Terriglobus saanensis (strain ATCC BAA-1853 / DSM 23119 / SP1PR4)</name>
    <dbReference type="NCBI Taxonomy" id="401053"/>
    <lineage>
        <taxon>Bacteria</taxon>
        <taxon>Pseudomonadati</taxon>
        <taxon>Acidobacteriota</taxon>
        <taxon>Terriglobia</taxon>
        <taxon>Terriglobales</taxon>
        <taxon>Acidobacteriaceae</taxon>
        <taxon>Terriglobus</taxon>
    </lineage>
</organism>
<dbReference type="Proteomes" id="UP000006844">
    <property type="component" value="Chromosome"/>
</dbReference>
<gene>
    <name evidence="2" type="ordered locus">AciPR4_4045</name>
</gene>
<keyword evidence="1" id="KW-0472">Membrane</keyword>
<dbReference type="KEGG" id="tsa:AciPR4_4045"/>
<dbReference type="OrthoDB" id="9792475at2"/>
<feature type="transmembrane region" description="Helical" evidence="1">
    <location>
        <begin position="59"/>
        <end position="86"/>
    </location>
</feature>
<evidence type="ECO:0000256" key="1">
    <source>
        <dbReference type="SAM" id="Phobius"/>
    </source>
</evidence>
<sequence>MLVREGVYGLLAEFDTPGAMVHATEAARDAGYRRMECYTPYPVEEAASALDVHRNRVPLLTLMGGLLGLTTSFLMETWVSAIAYPLNIAGRPLFSWPAFIIPAYEWTILFAGLSAAFGMLALNGLPQPYHPLFNAPNFRLGATDNKFFLCLEAIDPQFDANDTRAFLEQFHAVSVVEVEL</sequence>
<dbReference type="RefSeq" id="WP_013570524.1">
    <property type="nucleotide sequence ID" value="NC_014963.1"/>
</dbReference>
<keyword evidence="1 2" id="KW-0812">Transmembrane</keyword>
<proteinExistence type="predicted"/>
<accession>E8V4H0</accession>